<organism evidence="4 5">
    <name type="scientific">Shinella pollutisoli</name>
    <dbReference type="NCBI Taxonomy" id="2250594"/>
    <lineage>
        <taxon>Bacteria</taxon>
        <taxon>Pseudomonadati</taxon>
        <taxon>Pseudomonadota</taxon>
        <taxon>Alphaproteobacteria</taxon>
        <taxon>Hyphomicrobiales</taxon>
        <taxon>Rhizobiaceae</taxon>
        <taxon>Shinella</taxon>
    </lineage>
</organism>
<gene>
    <name evidence="4" type="ORF">ACFOHH_04305</name>
</gene>
<dbReference type="Pfam" id="PF00990">
    <property type="entry name" value="GGDEF"/>
    <property type="match status" value="1"/>
</dbReference>
<evidence type="ECO:0000259" key="1">
    <source>
        <dbReference type="PROSITE" id="PS50112"/>
    </source>
</evidence>
<evidence type="ECO:0000259" key="3">
    <source>
        <dbReference type="PROSITE" id="PS50887"/>
    </source>
</evidence>
<name>A0ABV7DDH7_9HYPH</name>
<dbReference type="SMART" id="SM00267">
    <property type="entry name" value="GGDEF"/>
    <property type="match status" value="1"/>
</dbReference>
<dbReference type="PROSITE" id="PS50887">
    <property type="entry name" value="GGDEF"/>
    <property type="match status" value="1"/>
</dbReference>
<dbReference type="Pfam" id="PF00563">
    <property type="entry name" value="EAL"/>
    <property type="match status" value="1"/>
</dbReference>
<dbReference type="RefSeq" id="WP_257314832.1">
    <property type="nucleotide sequence ID" value="NZ_JBHRSP010000005.1"/>
</dbReference>
<dbReference type="CDD" id="cd01949">
    <property type="entry name" value="GGDEF"/>
    <property type="match status" value="1"/>
</dbReference>
<evidence type="ECO:0000259" key="2">
    <source>
        <dbReference type="PROSITE" id="PS50883"/>
    </source>
</evidence>
<dbReference type="InterPro" id="IPR001633">
    <property type="entry name" value="EAL_dom"/>
</dbReference>
<dbReference type="InterPro" id="IPR035919">
    <property type="entry name" value="EAL_sf"/>
</dbReference>
<dbReference type="EMBL" id="JBHRSP010000005">
    <property type="protein sequence ID" value="MFC3072323.1"/>
    <property type="molecule type" value="Genomic_DNA"/>
</dbReference>
<evidence type="ECO:0000313" key="5">
    <source>
        <dbReference type="Proteomes" id="UP001595377"/>
    </source>
</evidence>
<dbReference type="SUPFAM" id="SSF55785">
    <property type="entry name" value="PYP-like sensor domain (PAS domain)"/>
    <property type="match status" value="1"/>
</dbReference>
<dbReference type="SMART" id="SM00052">
    <property type="entry name" value="EAL"/>
    <property type="match status" value="1"/>
</dbReference>
<accession>A0ABV7DDH7</accession>
<dbReference type="InterPro" id="IPR000014">
    <property type="entry name" value="PAS"/>
</dbReference>
<dbReference type="Proteomes" id="UP001595377">
    <property type="component" value="Unassembled WGS sequence"/>
</dbReference>
<dbReference type="Gene3D" id="3.20.20.450">
    <property type="entry name" value="EAL domain"/>
    <property type="match status" value="1"/>
</dbReference>
<dbReference type="CDD" id="cd00130">
    <property type="entry name" value="PAS"/>
    <property type="match status" value="1"/>
</dbReference>
<dbReference type="InterPro" id="IPR029787">
    <property type="entry name" value="Nucleotide_cyclase"/>
</dbReference>
<feature type="domain" description="GGDEF" evidence="3">
    <location>
        <begin position="165"/>
        <end position="300"/>
    </location>
</feature>
<dbReference type="NCBIfam" id="TIGR00229">
    <property type="entry name" value="sensory_box"/>
    <property type="match status" value="1"/>
</dbReference>
<dbReference type="InterPro" id="IPR043128">
    <property type="entry name" value="Rev_trsase/Diguanyl_cyclase"/>
</dbReference>
<dbReference type="InterPro" id="IPR013656">
    <property type="entry name" value="PAS_4"/>
</dbReference>
<dbReference type="Gene3D" id="3.30.70.270">
    <property type="match status" value="1"/>
</dbReference>
<dbReference type="NCBIfam" id="TIGR00254">
    <property type="entry name" value="GGDEF"/>
    <property type="match status" value="1"/>
</dbReference>
<dbReference type="CDD" id="cd01948">
    <property type="entry name" value="EAL"/>
    <property type="match status" value="1"/>
</dbReference>
<feature type="domain" description="PAS" evidence="1">
    <location>
        <begin position="19"/>
        <end position="57"/>
    </location>
</feature>
<evidence type="ECO:0000313" key="4">
    <source>
        <dbReference type="EMBL" id="MFC3072323.1"/>
    </source>
</evidence>
<protein>
    <submittedName>
        <fullName evidence="4">Bifunctional diguanylate cyclase/phosphodiesterase</fullName>
    </submittedName>
</protein>
<dbReference type="PROSITE" id="PS50883">
    <property type="entry name" value="EAL"/>
    <property type="match status" value="1"/>
</dbReference>
<dbReference type="PANTHER" id="PTHR44757">
    <property type="entry name" value="DIGUANYLATE CYCLASE DGCP"/>
    <property type="match status" value="1"/>
</dbReference>
<proteinExistence type="predicted"/>
<dbReference type="InterPro" id="IPR052155">
    <property type="entry name" value="Biofilm_reg_signaling"/>
</dbReference>
<comment type="caution">
    <text evidence="4">The sequence shown here is derived from an EMBL/GenBank/DDBJ whole genome shotgun (WGS) entry which is preliminary data.</text>
</comment>
<dbReference type="Pfam" id="PF08448">
    <property type="entry name" value="PAS_4"/>
    <property type="match status" value="1"/>
</dbReference>
<dbReference type="InterPro" id="IPR000160">
    <property type="entry name" value="GGDEF_dom"/>
</dbReference>
<dbReference type="SUPFAM" id="SSF141868">
    <property type="entry name" value="EAL domain-like"/>
    <property type="match status" value="1"/>
</dbReference>
<keyword evidence="5" id="KW-1185">Reference proteome</keyword>
<dbReference type="SUPFAM" id="SSF55073">
    <property type="entry name" value="Nucleotide cyclase"/>
    <property type="match status" value="1"/>
</dbReference>
<sequence>MDQLERHQLGRLGRAAVALAEKTPDAMLAMDADGRIRFRNRAAEEMFGMDGAGAAGRLFSSLLTARSWSAVAGELAKARENPRWKGRVLRVEACRGGGETFPAEMSLAVWREDEGDRFGVIVRDVTRRDSDRERLRYLTHFDQLTGLPNRTRFLERIEEELRGGRAFTILKLGLDRFKEINASLGLAAGDALLRRAGERIAEAVGPDAFVARLGADEFGVLWSGSDDPMRARTVGEYVLSVLTQPFDVEGTSCHVGASMGVVLSPALARFDTADAALKSGLLALHEAKKAGGRRMALFRPQHGEEMIERRKVEEELHEAFARREFELLYQPQVRLRDRRIVGAEALIRWRHPVRGLLSPTSFLHVLEASELAGPVGGWVIAEGCAFAAELMHAGKPLRIGVNLFGTQLRDGKLADVVTRSLAASALPAHLLELEITETTVLGLDGEMIGPLRQLRAMGVGIAFDDYGTGYASLSLLKRYPLTRLKIDREFVQNLESDPSDVAIIKAVLAMANALDLNVIAEGMESETQVAVLEKLGCREAQGYLFGKPVDRHAFRRMLLGTATPAAA</sequence>
<dbReference type="PROSITE" id="PS50112">
    <property type="entry name" value="PAS"/>
    <property type="match status" value="1"/>
</dbReference>
<dbReference type="PANTHER" id="PTHR44757:SF2">
    <property type="entry name" value="BIOFILM ARCHITECTURE MAINTENANCE PROTEIN MBAA"/>
    <property type="match status" value="1"/>
</dbReference>
<feature type="domain" description="EAL" evidence="2">
    <location>
        <begin position="309"/>
        <end position="562"/>
    </location>
</feature>
<reference evidence="5" key="1">
    <citation type="journal article" date="2019" name="Int. J. Syst. Evol. Microbiol.">
        <title>The Global Catalogue of Microorganisms (GCM) 10K type strain sequencing project: providing services to taxonomists for standard genome sequencing and annotation.</title>
        <authorList>
            <consortium name="The Broad Institute Genomics Platform"/>
            <consortium name="The Broad Institute Genome Sequencing Center for Infectious Disease"/>
            <person name="Wu L."/>
            <person name="Ma J."/>
        </authorList>
    </citation>
    <scope>NUCLEOTIDE SEQUENCE [LARGE SCALE GENOMIC DNA]</scope>
    <source>
        <strain evidence="5">KCTC 52677</strain>
    </source>
</reference>
<dbReference type="InterPro" id="IPR035965">
    <property type="entry name" value="PAS-like_dom_sf"/>
</dbReference>
<dbReference type="Gene3D" id="3.30.450.20">
    <property type="entry name" value="PAS domain"/>
    <property type="match status" value="1"/>
</dbReference>